<evidence type="ECO:0000313" key="1">
    <source>
        <dbReference type="EMBL" id="UOB18900.1"/>
    </source>
</evidence>
<gene>
    <name evidence="1" type="ORF">MQE35_06285</name>
</gene>
<dbReference type="RefSeq" id="WP_255845517.1">
    <property type="nucleotide sequence ID" value="NZ_CP094358.1"/>
</dbReference>
<name>A0A9E6ZQW3_9FLAO</name>
<evidence type="ECO:0000313" key="2">
    <source>
        <dbReference type="Proteomes" id="UP000831290"/>
    </source>
</evidence>
<dbReference type="KEGG" id="fbm:MQE35_06285"/>
<dbReference type="EMBL" id="CP094358">
    <property type="protein sequence ID" value="UOB18900.1"/>
    <property type="molecule type" value="Genomic_DNA"/>
</dbReference>
<organism evidence="1 2">
    <name type="scientific">Abyssalbus ytuae</name>
    <dbReference type="NCBI Taxonomy" id="2926907"/>
    <lineage>
        <taxon>Bacteria</taxon>
        <taxon>Pseudomonadati</taxon>
        <taxon>Bacteroidota</taxon>
        <taxon>Flavobacteriia</taxon>
        <taxon>Flavobacteriales</taxon>
        <taxon>Flavobacteriaceae</taxon>
        <taxon>Abyssalbus</taxon>
    </lineage>
</organism>
<dbReference type="Proteomes" id="UP000831290">
    <property type="component" value="Chromosome"/>
</dbReference>
<protein>
    <submittedName>
        <fullName evidence="1">Heavy-metal-associated domain-containing protein</fullName>
    </submittedName>
</protein>
<proteinExistence type="predicted"/>
<dbReference type="AlphaFoldDB" id="A0A9E6ZQW3"/>
<sequence>MELISENVIPGNHGKIFATNAENKEQLEHIKKLVLEVPGIQHVEIKHETYPREFIVYTTTLVSIIEIEKAVNRTGLNAIPKTTFVL</sequence>
<accession>A0A9E6ZQW3</accession>
<keyword evidence="2" id="KW-1185">Reference proteome</keyword>
<reference evidence="1" key="1">
    <citation type="submission" date="2022-03" db="EMBL/GenBank/DDBJ databases">
        <title>Description of Abyssus ytuae gen. nov., sp. nov., a novel member of the family Flavobacteriaceae isolated from the sediment of Mariana Trench.</title>
        <authorList>
            <person name="Zhang J."/>
            <person name="Xu X."/>
        </authorList>
    </citation>
    <scope>NUCLEOTIDE SEQUENCE</scope>
    <source>
        <strain evidence="1">MT3330</strain>
    </source>
</reference>